<sequence>MDAFGWSTNYMAKCQVRMFEASGGSSSWLPKFTEGELHMKSMGNGVLFFQLQDVLDKKILFEHTMRKPDAFITSSQRFFVIRLENDSFKGFGFSDALAACEMKEEVQKSVRPHNILQYDGKFFSNASPIVKKPETSVGNKISEERFSSAPSLQLITNSQKSKLRKWNFSWKRLTSFSYLRNWSTFADYFGEQEQEMEIGYPTDVKHVAHIGWDGPSVCGQNWVDNLEPSPDFATGPLKEFGQPLGPDWIHDALSAAKWVIPGQGEQLGPPPPPAEYLDHDISQAEKKQSMWSIIWLRIKSRGALVDKTHVGQSKIDDKEWRLGTC</sequence>
<dbReference type="Proteomes" id="UP000825935">
    <property type="component" value="Chromosome 7"/>
</dbReference>
<dbReference type="InterPro" id="IPR000095">
    <property type="entry name" value="CRIB_dom"/>
</dbReference>
<dbReference type="PROSITE" id="PS50108">
    <property type="entry name" value="CRIB"/>
    <property type="match status" value="1"/>
</dbReference>
<comment type="caution">
    <text evidence="2">The sequence shown here is derived from an EMBL/GenBank/DDBJ whole genome shotgun (WGS) entry which is preliminary data.</text>
</comment>
<dbReference type="AlphaFoldDB" id="A0A8T2UCZ4"/>
<organism evidence="2 3">
    <name type="scientific">Ceratopteris richardii</name>
    <name type="common">Triangle waterfern</name>
    <dbReference type="NCBI Taxonomy" id="49495"/>
    <lineage>
        <taxon>Eukaryota</taxon>
        <taxon>Viridiplantae</taxon>
        <taxon>Streptophyta</taxon>
        <taxon>Embryophyta</taxon>
        <taxon>Tracheophyta</taxon>
        <taxon>Polypodiopsida</taxon>
        <taxon>Polypodiidae</taxon>
        <taxon>Polypodiales</taxon>
        <taxon>Pteridineae</taxon>
        <taxon>Pteridaceae</taxon>
        <taxon>Parkerioideae</taxon>
        <taxon>Ceratopteris</taxon>
    </lineage>
</organism>
<accession>A0A8T2UCZ4</accession>
<dbReference type="Pfam" id="PF00786">
    <property type="entry name" value="PBD"/>
    <property type="match status" value="1"/>
</dbReference>
<dbReference type="PANTHER" id="PTHR46325">
    <property type="entry name" value="CRIB DOMAIN-CONTAINING PROTEIN RIC8"/>
    <property type="match status" value="1"/>
</dbReference>
<feature type="domain" description="CRIB" evidence="1">
    <location>
        <begin position="198"/>
        <end position="211"/>
    </location>
</feature>
<keyword evidence="3" id="KW-1185">Reference proteome</keyword>
<reference evidence="2" key="1">
    <citation type="submission" date="2021-08" db="EMBL/GenBank/DDBJ databases">
        <title>WGS assembly of Ceratopteris richardii.</title>
        <authorList>
            <person name="Marchant D.B."/>
            <person name="Chen G."/>
            <person name="Jenkins J."/>
            <person name="Shu S."/>
            <person name="Leebens-Mack J."/>
            <person name="Grimwood J."/>
            <person name="Schmutz J."/>
            <person name="Soltis P."/>
            <person name="Soltis D."/>
            <person name="Chen Z.-H."/>
        </authorList>
    </citation>
    <scope>NUCLEOTIDE SEQUENCE</scope>
    <source>
        <strain evidence="2">Whitten #5841</strain>
        <tissue evidence="2">Leaf</tissue>
    </source>
</reference>
<proteinExistence type="predicted"/>
<dbReference type="CDD" id="cd00132">
    <property type="entry name" value="CRIB"/>
    <property type="match status" value="1"/>
</dbReference>
<dbReference type="PANTHER" id="PTHR46325:SF20">
    <property type="entry name" value="CRIB DOMAIN-CONTAINING PROTEIN RIC10"/>
    <property type="match status" value="1"/>
</dbReference>
<dbReference type="EMBL" id="CM035412">
    <property type="protein sequence ID" value="KAH7432400.1"/>
    <property type="molecule type" value="Genomic_DNA"/>
</dbReference>
<protein>
    <recommendedName>
        <fullName evidence="1">CRIB domain-containing protein</fullName>
    </recommendedName>
</protein>
<evidence type="ECO:0000313" key="3">
    <source>
        <dbReference type="Proteomes" id="UP000825935"/>
    </source>
</evidence>
<evidence type="ECO:0000259" key="1">
    <source>
        <dbReference type="PROSITE" id="PS50108"/>
    </source>
</evidence>
<gene>
    <name evidence="2" type="ORF">KP509_07G020900</name>
</gene>
<evidence type="ECO:0000313" key="2">
    <source>
        <dbReference type="EMBL" id="KAH7432400.1"/>
    </source>
</evidence>
<dbReference type="OMA" id="VPMERFF"/>
<dbReference type="OrthoDB" id="4206278at2759"/>
<name>A0A8T2UCZ4_CERRI</name>
<dbReference type="EMBL" id="CM035412">
    <property type="protein sequence ID" value="KAH7432396.1"/>
    <property type="molecule type" value="Genomic_DNA"/>
</dbReference>